<evidence type="ECO:0008006" key="4">
    <source>
        <dbReference type="Google" id="ProtNLM"/>
    </source>
</evidence>
<dbReference type="EMBL" id="LKCM01000123">
    <property type="protein sequence ID" value="KPQ43855.1"/>
    <property type="molecule type" value="Genomic_DNA"/>
</dbReference>
<comment type="caution">
    <text evidence="2">The sequence shown here is derived from an EMBL/GenBank/DDBJ whole genome shotgun (WGS) entry which is preliminary data.</text>
</comment>
<dbReference type="PANTHER" id="PTHR35864">
    <property type="entry name" value="ZINC METALLOPROTEASE MJ0611-RELATED"/>
    <property type="match status" value="1"/>
</dbReference>
<feature type="transmembrane region" description="Helical" evidence="1">
    <location>
        <begin position="106"/>
        <end position="134"/>
    </location>
</feature>
<evidence type="ECO:0000313" key="2">
    <source>
        <dbReference type="EMBL" id="KPQ43855.1"/>
    </source>
</evidence>
<name>A0A0P7ZJ88_9EURY</name>
<sequence length="166" mass="18525">MDKVQKGQDFSIYRKGAVHIRSMRSIHTSNTEIIHIIISWLAISYAFAILLLWSRSGTRPSSDELFNGIFNPLVISLFTVGISFIIHEMSHKIVAQRFGSWAEFRMSPIMLLLMLVLVYQLGILFAAPGAVMIYGGNVGRRENGRISLAGPLSNLILGMAFFLPVI</sequence>
<protein>
    <recommendedName>
        <fullName evidence="4">Peptidase family M50</fullName>
    </recommendedName>
</protein>
<gene>
    <name evidence="2" type="ORF">MPEBLZ_01572</name>
</gene>
<dbReference type="AlphaFoldDB" id="A0A0P7ZJ88"/>
<evidence type="ECO:0000313" key="3">
    <source>
        <dbReference type="Proteomes" id="UP000050360"/>
    </source>
</evidence>
<evidence type="ECO:0000256" key="1">
    <source>
        <dbReference type="SAM" id="Phobius"/>
    </source>
</evidence>
<feature type="transmembrane region" description="Helical" evidence="1">
    <location>
        <begin position="65"/>
        <end position="86"/>
    </location>
</feature>
<accession>A0A0P7ZJ88</accession>
<dbReference type="PANTHER" id="PTHR35864:SF1">
    <property type="entry name" value="ZINC METALLOPROTEASE YWHC-RELATED"/>
    <property type="match status" value="1"/>
</dbReference>
<organism evidence="2 3">
    <name type="scientific">Candidatus Methanoperedens nitratireducens</name>
    <dbReference type="NCBI Taxonomy" id="1392998"/>
    <lineage>
        <taxon>Archaea</taxon>
        <taxon>Methanobacteriati</taxon>
        <taxon>Methanobacteriota</taxon>
        <taxon>Stenosarchaea group</taxon>
        <taxon>Methanomicrobia</taxon>
        <taxon>Methanosarcinales</taxon>
        <taxon>ANME-2 cluster</taxon>
        <taxon>Candidatus Methanoperedentaceae</taxon>
        <taxon>Candidatus Methanoperedens</taxon>
    </lineage>
</organism>
<feature type="transmembrane region" description="Helical" evidence="1">
    <location>
        <begin position="33"/>
        <end position="53"/>
    </location>
</feature>
<keyword evidence="1" id="KW-1133">Transmembrane helix</keyword>
<dbReference type="PATRIC" id="fig|1719120.3.peg.1709"/>
<feature type="transmembrane region" description="Helical" evidence="1">
    <location>
        <begin position="146"/>
        <end position="165"/>
    </location>
</feature>
<keyword evidence="1" id="KW-0472">Membrane</keyword>
<reference evidence="2 3" key="1">
    <citation type="submission" date="2015-09" db="EMBL/GenBank/DDBJ databases">
        <title>A metagenomics-based metabolic model of nitrate-dependent anaerobic oxidation of methane by Methanoperedens-like archaea.</title>
        <authorList>
            <person name="Arshad A."/>
            <person name="Speth D.R."/>
            <person name="De Graaf R.M."/>
            <person name="Op Den Camp H.J."/>
            <person name="Jetten M.S."/>
            <person name="Welte C.U."/>
        </authorList>
    </citation>
    <scope>NUCLEOTIDE SEQUENCE [LARGE SCALE GENOMIC DNA]</scope>
</reference>
<dbReference type="Proteomes" id="UP000050360">
    <property type="component" value="Unassembled WGS sequence"/>
</dbReference>
<keyword evidence="1" id="KW-0812">Transmembrane</keyword>
<proteinExistence type="predicted"/>
<dbReference type="InterPro" id="IPR052348">
    <property type="entry name" value="Metallopeptidase_M50B"/>
</dbReference>